<feature type="signal peptide" evidence="10">
    <location>
        <begin position="1"/>
        <end position="24"/>
    </location>
</feature>
<sequence length="997" mass="108286">MQLKNLLKVSCLAIFCFFAVPALAQNRVITGKVTDSHDGTPMPGVSIVAKGSTIGTNTSANGEFKLSLPASNNTLVVSFIGYAKQEVDIAGKTNVSIALVGSATALSEVQVISVGYGSTRKKDLTGAVSNISAKDFNQGAIINPLDQVQGKVAGLVITQGGGDPNQSASIRLRGQTSISGNQSPLFVVDGIPLDDPTQFQNIAPADIASYDVLKDASATAIYGSRGANGVIIVNTKRGTAGKTQVDYNGYVGFSKQSKYWDLLNTAEYLATPQAQANPQKGQGESDDVNTDWQRAITRTALTHSNNLAISGGANGFNYRASLNFQNQEGVILNSNKQQLGLRFYAEQKALDNKLDIQLGISNVNTNRSLTNYSAIGYVFNALPTIPIKNADGSYNDYGAGYNAYNPVLYLTSTYNRHNEYLTNINANINYSILPELKIGVTGSTSRNNVQTHYFIPSFKAQNSNSMAADSNYNNNSYKGDIHINYDKAFGKHNVSVTLVGEHSVFNYDYFFAAAQQLLVPQSLDNALGSGLIFPTPDSYKEQYQLSSLLGRVNYNYDNRFYATASVRRDQSSKFGANYQSGYFPSFDLAYRLKRDLVNNVEWINDLKLRLGYGQVGNANGIGDYSSLALVAPGKKYYDGSGSGSYPGSYSPNQNANPFLKWETRTGRNVGLDFSLFNDRLSGDINYYNDRTNNLLFANSVPTPPNFVSTTLSNVGALTNKGLEVALTGQIIKGDGLNWTASGNINFVKTRIANLSGTLADGTSVKTSFIEVGYAQGQGLSSTAITRFVPGYAPYVFYLPHYTGVNAQGVEMFDGKTLADYPGQSPPKHYIDPSPKFNYGINNSFNYKNWSLSFFLRGVYGQKIFNNTLLDYETVTRLPTTNTTRTALTNGVTSAPTQSDRWLENASYLRLDNASVGYTFKQIKGLNTLRVFVAVNNLFVITKYRGLDPEVSTSGASNGTGSQSVTTGNQSYIDADYGGYAYYPKTRTFTFGTSVSFK</sequence>
<organism evidence="13 14">
    <name type="scientific">Mucilaginibacter lappiensis</name>
    <dbReference type="NCBI Taxonomy" id="354630"/>
    <lineage>
        <taxon>Bacteria</taxon>
        <taxon>Pseudomonadati</taxon>
        <taxon>Bacteroidota</taxon>
        <taxon>Sphingobacteriia</taxon>
        <taxon>Sphingobacteriales</taxon>
        <taxon>Sphingobacteriaceae</taxon>
        <taxon>Mucilaginibacter</taxon>
    </lineage>
</organism>
<evidence type="ECO:0000256" key="2">
    <source>
        <dbReference type="ARBA" id="ARBA00022448"/>
    </source>
</evidence>
<dbReference type="NCBIfam" id="TIGR04056">
    <property type="entry name" value="OMP_RagA_SusC"/>
    <property type="match status" value="1"/>
</dbReference>
<dbReference type="InterPro" id="IPR023997">
    <property type="entry name" value="TonB-dep_OMP_SusC/RagA_CS"/>
</dbReference>
<dbReference type="Gene3D" id="2.60.40.1120">
    <property type="entry name" value="Carboxypeptidase-like, regulatory domain"/>
    <property type="match status" value="1"/>
</dbReference>
<dbReference type="InterPro" id="IPR008969">
    <property type="entry name" value="CarboxyPept-like_regulatory"/>
</dbReference>
<dbReference type="InterPro" id="IPR039426">
    <property type="entry name" value="TonB-dep_rcpt-like"/>
</dbReference>
<dbReference type="Pfam" id="PF07715">
    <property type="entry name" value="Plug"/>
    <property type="match status" value="1"/>
</dbReference>
<keyword evidence="5 9" id="KW-0798">TonB box</keyword>
<dbReference type="Pfam" id="PF00593">
    <property type="entry name" value="TonB_dep_Rec_b-barrel"/>
    <property type="match status" value="1"/>
</dbReference>
<comment type="similarity">
    <text evidence="8 9">Belongs to the TonB-dependent receptor family.</text>
</comment>
<dbReference type="EMBL" id="JACHCB010000007">
    <property type="protein sequence ID" value="MBB6110237.1"/>
    <property type="molecule type" value="Genomic_DNA"/>
</dbReference>
<protein>
    <submittedName>
        <fullName evidence="13">Iron complex outermembrane receptor protein</fullName>
    </submittedName>
</protein>
<evidence type="ECO:0000259" key="11">
    <source>
        <dbReference type="Pfam" id="PF00593"/>
    </source>
</evidence>
<dbReference type="RefSeq" id="WP_076373776.1">
    <property type="nucleotide sequence ID" value="NZ_FTMG01000006.1"/>
</dbReference>
<evidence type="ECO:0000256" key="10">
    <source>
        <dbReference type="SAM" id="SignalP"/>
    </source>
</evidence>
<keyword evidence="2 8" id="KW-0813">Transport</keyword>
<comment type="subcellular location">
    <subcellularLocation>
        <location evidence="1 8">Cell outer membrane</location>
        <topology evidence="1 8">Multi-pass membrane protein</topology>
    </subcellularLocation>
</comment>
<feature type="chain" id="PRO_5045208955" evidence="10">
    <location>
        <begin position="25"/>
        <end position="997"/>
    </location>
</feature>
<dbReference type="Gene3D" id="2.170.130.10">
    <property type="entry name" value="TonB-dependent receptor, plug domain"/>
    <property type="match status" value="1"/>
</dbReference>
<keyword evidence="14" id="KW-1185">Reference proteome</keyword>
<feature type="domain" description="TonB-dependent receptor plug" evidence="12">
    <location>
        <begin position="121"/>
        <end position="230"/>
    </location>
</feature>
<dbReference type="InterPro" id="IPR023996">
    <property type="entry name" value="TonB-dep_OMP_SusC/RagA"/>
</dbReference>
<evidence type="ECO:0000256" key="8">
    <source>
        <dbReference type="PROSITE-ProRule" id="PRU01360"/>
    </source>
</evidence>
<proteinExistence type="inferred from homology"/>
<keyword evidence="3 8" id="KW-1134">Transmembrane beta strand</keyword>
<dbReference type="InterPro" id="IPR036942">
    <property type="entry name" value="Beta-barrel_TonB_sf"/>
</dbReference>
<keyword evidence="4 8" id="KW-0812">Transmembrane</keyword>
<keyword evidence="6 8" id="KW-0472">Membrane</keyword>
<reference evidence="13 14" key="1">
    <citation type="submission" date="2020-08" db="EMBL/GenBank/DDBJ databases">
        <title>Genomic Encyclopedia of Type Strains, Phase IV (KMG-V): Genome sequencing to study the core and pangenomes of soil and plant-associated prokaryotes.</title>
        <authorList>
            <person name="Whitman W."/>
        </authorList>
    </citation>
    <scope>NUCLEOTIDE SEQUENCE [LARGE SCALE GENOMIC DNA]</scope>
    <source>
        <strain evidence="13 14">ANJLi2</strain>
    </source>
</reference>
<dbReference type="Gene3D" id="2.40.170.20">
    <property type="entry name" value="TonB-dependent receptor, beta-barrel domain"/>
    <property type="match status" value="1"/>
</dbReference>
<feature type="domain" description="TonB-dependent receptor-like beta-barrel" evidence="11">
    <location>
        <begin position="394"/>
        <end position="937"/>
    </location>
</feature>
<dbReference type="NCBIfam" id="TIGR04057">
    <property type="entry name" value="SusC_RagA_signa"/>
    <property type="match status" value="1"/>
</dbReference>
<keyword evidence="13" id="KW-0675">Receptor</keyword>
<gene>
    <name evidence="13" type="ORF">HDF23_002993</name>
</gene>
<evidence type="ECO:0000259" key="12">
    <source>
        <dbReference type="Pfam" id="PF07715"/>
    </source>
</evidence>
<dbReference type="Pfam" id="PF13715">
    <property type="entry name" value="CarbopepD_reg_2"/>
    <property type="match status" value="1"/>
</dbReference>
<evidence type="ECO:0000256" key="7">
    <source>
        <dbReference type="ARBA" id="ARBA00023237"/>
    </source>
</evidence>
<dbReference type="Proteomes" id="UP000541583">
    <property type="component" value="Unassembled WGS sequence"/>
</dbReference>
<dbReference type="InterPro" id="IPR037066">
    <property type="entry name" value="Plug_dom_sf"/>
</dbReference>
<dbReference type="SUPFAM" id="SSF49464">
    <property type="entry name" value="Carboxypeptidase regulatory domain-like"/>
    <property type="match status" value="1"/>
</dbReference>
<evidence type="ECO:0000256" key="4">
    <source>
        <dbReference type="ARBA" id="ARBA00022692"/>
    </source>
</evidence>
<name>A0ABR6PKD9_9SPHI</name>
<evidence type="ECO:0000256" key="6">
    <source>
        <dbReference type="ARBA" id="ARBA00023136"/>
    </source>
</evidence>
<dbReference type="SUPFAM" id="SSF56935">
    <property type="entry name" value="Porins"/>
    <property type="match status" value="1"/>
</dbReference>
<keyword evidence="10" id="KW-0732">Signal</keyword>
<dbReference type="PROSITE" id="PS52016">
    <property type="entry name" value="TONB_DEPENDENT_REC_3"/>
    <property type="match status" value="1"/>
</dbReference>
<dbReference type="InterPro" id="IPR000531">
    <property type="entry name" value="Beta-barrel_TonB"/>
</dbReference>
<comment type="caution">
    <text evidence="13">The sequence shown here is derived from an EMBL/GenBank/DDBJ whole genome shotgun (WGS) entry which is preliminary data.</text>
</comment>
<evidence type="ECO:0000313" key="13">
    <source>
        <dbReference type="EMBL" id="MBB6110237.1"/>
    </source>
</evidence>
<evidence type="ECO:0000256" key="9">
    <source>
        <dbReference type="RuleBase" id="RU003357"/>
    </source>
</evidence>
<evidence type="ECO:0000256" key="1">
    <source>
        <dbReference type="ARBA" id="ARBA00004571"/>
    </source>
</evidence>
<dbReference type="InterPro" id="IPR012910">
    <property type="entry name" value="Plug_dom"/>
</dbReference>
<evidence type="ECO:0000313" key="14">
    <source>
        <dbReference type="Proteomes" id="UP000541583"/>
    </source>
</evidence>
<evidence type="ECO:0000256" key="5">
    <source>
        <dbReference type="ARBA" id="ARBA00023077"/>
    </source>
</evidence>
<accession>A0ABR6PKD9</accession>
<keyword evidence="7 8" id="KW-0998">Cell outer membrane</keyword>
<evidence type="ECO:0000256" key="3">
    <source>
        <dbReference type="ARBA" id="ARBA00022452"/>
    </source>
</evidence>